<keyword evidence="5" id="KW-1185">Reference proteome</keyword>
<gene>
    <name evidence="4" type="ORF">GARC_4250</name>
</gene>
<dbReference type="GO" id="GO:0016298">
    <property type="term" value="F:lipase activity"/>
    <property type="evidence" value="ECO:0007669"/>
    <property type="project" value="InterPro"/>
</dbReference>
<dbReference type="AlphaFoldDB" id="K6YSP0"/>
<evidence type="ECO:0000256" key="3">
    <source>
        <dbReference type="SAM" id="SignalP"/>
    </source>
</evidence>
<feature type="chain" id="PRO_5003900324" evidence="3">
    <location>
        <begin position="29"/>
        <end position="339"/>
    </location>
</feature>
<dbReference type="PROSITE" id="PS01098">
    <property type="entry name" value="LIPASE_GDSL_SER"/>
    <property type="match status" value="1"/>
</dbReference>
<dbReference type="RefSeq" id="WP_007623860.1">
    <property type="nucleotide sequence ID" value="NZ_BAEO01000060.1"/>
</dbReference>
<dbReference type="Gene3D" id="3.40.50.1110">
    <property type="entry name" value="SGNH hydrolase"/>
    <property type="match status" value="1"/>
</dbReference>
<dbReference type="CDD" id="cd01846">
    <property type="entry name" value="fatty_acyltransferase_like"/>
    <property type="match status" value="1"/>
</dbReference>
<dbReference type="Pfam" id="PF00657">
    <property type="entry name" value="Lipase_GDSL"/>
    <property type="match status" value="1"/>
</dbReference>
<dbReference type="PANTHER" id="PTHR45648">
    <property type="entry name" value="GDSL LIPASE/ACYLHYDROLASE FAMILY PROTEIN (AFU_ORTHOLOGUE AFUA_4G14700)"/>
    <property type="match status" value="1"/>
</dbReference>
<evidence type="ECO:0000256" key="2">
    <source>
        <dbReference type="SAM" id="Phobius"/>
    </source>
</evidence>
<proteinExistence type="predicted"/>
<name>K6YSP0_9ALTE</name>
<comment type="caution">
    <text evidence="4">The sequence shown here is derived from an EMBL/GenBank/DDBJ whole genome shotgun (WGS) entry which is preliminary data.</text>
</comment>
<accession>K6YSP0</accession>
<evidence type="ECO:0000313" key="5">
    <source>
        <dbReference type="Proteomes" id="UP000006327"/>
    </source>
</evidence>
<dbReference type="eggNOG" id="COG3240">
    <property type="taxonomic scope" value="Bacteria"/>
</dbReference>
<reference evidence="4 5" key="1">
    <citation type="journal article" date="2017" name="Antonie Van Leeuwenhoek">
        <title>Rhizobium rhizosphaerae sp. nov., a novel species isolated from rice rhizosphere.</title>
        <authorList>
            <person name="Zhao J.J."/>
            <person name="Zhang J."/>
            <person name="Zhang R.J."/>
            <person name="Zhang C.W."/>
            <person name="Yin H.Q."/>
            <person name="Zhang X.X."/>
        </authorList>
    </citation>
    <scope>NUCLEOTIDE SEQUENCE [LARGE SCALE GENOMIC DNA]</scope>
    <source>
        <strain evidence="4 5">BSs20135</strain>
    </source>
</reference>
<dbReference type="GO" id="GO:0006629">
    <property type="term" value="P:lipid metabolic process"/>
    <property type="evidence" value="ECO:0007669"/>
    <property type="project" value="InterPro"/>
</dbReference>
<dbReference type="InterPro" id="IPR051058">
    <property type="entry name" value="GDSL_Est/Lipase"/>
</dbReference>
<dbReference type="InterPro" id="IPR001087">
    <property type="entry name" value="GDSL"/>
</dbReference>
<keyword evidence="2" id="KW-0472">Membrane</keyword>
<sequence>MNITKIYKKTSALLFGASLVLSSSFVTAGTIYSDVYVFGDSLSDTGNIKNSLGFLGGVLANSIGYGGNGRFSNGDVWHEYLSDGLGLSSSAIHSSGGNNYAYGGALASGGDGITGAVAMGMDAQINNYLNDQNGANSDADALFITWVGGNDVRSMVGTADPFAKLEQTLDNMAASLAQLLNNGVGTLLVPNLPDLGTIPEFANTADSAQAHDLTVAWNTGLESRLMELNLLSNAELYYFDVYTTFNELLAAPQDFGFSNTSSECRSVSFFRGEQSCSGADEHVFWDYIHPTTAAHELLSEFAFDLLASNRFVVPTPGTLAILMIGLLMIGAQRRKIRRI</sequence>
<dbReference type="InterPro" id="IPR036514">
    <property type="entry name" value="SGNH_hydro_sf"/>
</dbReference>
<feature type="signal peptide" evidence="3">
    <location>
        <begin position="1"/>
        <end position="28"/>
    </location>
</feature>
<keyword evidence="2" id="KW-0812">Transmembrane</keyword>
<dbReference type="STRING" id="493475.GARC_4250"/>
<dbReference type="OrthoDB" id="5292073at2"/>
<dbReference type="SUPFAM" id="SSF52266">
    <property type="entry name" value="SGNH hydrolase"/>
    <property type="match status" value="1"/>
</dbReference>
<evidence type="ECO:0000313" key="4">
    <source>
        <dbReference type="EMBL" id="GAC21192.1"/>
    </source>
</evidence>
<dbReference type="EMBL" id="BAEO01000060">
    <property type="protein sequence ID" value="GAC21192.1"/>
    <property type="molecule type" value="Genomic_DNA"/>
</dbReference>
<keyword evidence="3" id="KW-0732">Signal</keyword>
<dbReference type="InterPro" id="IPR008265">
    <property type="entry name" value="Lipase_GDSL_AS"/>
</dbReference>
<protein>
    <submittedName>
        <fullName evidence="4">Uncharacterized protein</fullName>
    </submittedName>
</protein>
<evidence type="ECO:0000256" key="1">
    <source>
        <dbReference type="ARBA" id="ARBA00022801"/>
    </source>
</evidence>
<dbReference type="PANTHER" id="PTHR45648:SF22">
    <property type="entry name" value="GDSL LIPASE_ACYLHYDROLASE FAMILY PROTEIN (AFU_ORTHOLOGUE AFUA_4G14700)"/>
    <property type="match status" value="1"/>
</dbReference>
<feature type="transmembrane region" description="Helical" evidence="2">
    <location>
        <begin position="311"/>
        <end position="331"/>
    </location>
</feature>
<dbReference type="Proteomes" id="UP000006327">
    <property type="component" value="Unassembled WGS sequence"/>
</dbReference>
<organism evidence="4 5">
    <name type="scientific">Paraglaciecola arctica BSs20135</name>
    <dbReference type="NCBI Taxonomy" id="493475"/>
    <lineage>
        <taxon>Bacteria</taxon>
        <taxon>Pseudomonadati</taxon>
        <taxon>Pseudomonadota</taxon>
        <taxon>Gammaproteobacteria</taxon>
        <taxon>Alteromonadales</taxon>
        <taxon>Alteromonadaceae</taxon>
        <taxon>Paraglaciecola</taxon>
    </lineage>
</organism>
<keyword evidence="1" id="KW-0378">Hydrolase</keyword>
<keyword evidence="2" id="KW-1133">Transmembrane helix</keyword>